<organism evidence="5 6">
    <name type="scientific">Candidatus Woesebacteria bacterium GW2011_GWA1_41_13b</name>
    <dbReference type="NCBI Taxonomy" id="1618555"/>
    <lineage>
        <taxon>Bacteria</taxon>
        <taxon>Candidatus Woeseibacteriota</taxon>
    </lineage>
</organism>
<keyword evidence="1" id="KW-0328">Glycosyltransferase</keyword>
<dbReference type="GO" id="GO:0016757">
    <property type="term" value="F:glycosyltransferase activity"/>
    <property type="evidence" value="ECO:0007669"/>
    <property type="project" value="UniProtKB-KW"/>
</dbReference>
<dbReference type="EMBL" id="LCAO01000011">
    <property type="protein sequence ID" value="KKR91466.1"/>
    <property type="molecule type" value="Genomic_DNA"/>
</dbReference>
<evidence type="ECO:0000313" key="6">
    <source>
        <dbReference type="Proteomes" id="UP000034676"/>
    </source>
</evidence>
<dbReference type="Gene3D" id="3.40.50.2000">
    <property type="entry name" value="Glycogen Phosphorylase B"/>
    <property type="match status" value="2"/>
</dbReference>
<dbReference type="Proteomes" id="UP000034676">
    <property type="component" value="Unassembled WGS sequence"/>
</dbReference>
<evidence type="ECO:0000256" key="1">
    <source>
        <dbReference type="ARBA" id="ARBA00022676"/>
    </source>
</evidence>
<dbReference type="AlphaFoldDB" id="A0A0G0UV94"/>
<keyword evidence="2 5" id="KW-0808">Transferase</keyword>
<dbReference type="PANTHER" id="PTHR12526:SF510">
    <property type="entry name" value="D-INOSITOL 3-PHOSPHATE GLYCOSYLTRANSFERASE"/>
    <property type="match status" value="1"/>
</dbReference>
<comment type="caution">
    <text evidence="5">The sequence shown here is derived from an EMBL/GenBank/DDBJ whole genome shotgun (WGS) entry which is preliminary data.</text>
</comment>
<evidence type="ECO:0000259" key="4">
    <source>
        <dbReference type="Pfam" id="PF13439"/>
    </source>
</evidence>
<name>A0A0G0UV94_9BACT</name>
<dbReference type="Pfam" id="PF00534">
    <property type="entry name" value="Glycos_transf_1"/>
    <property type="match status" value="1"/>
</dbReference>
<dbReference type="CDD" id="cd03801">
    <property type="entry name" value="GT4_PimA-like"/>
    <property type="match status" value="1"/>
</dbReference>
<evidence type="ECO:0000256" key="2">
    <source>
        <dbReference type="ARBA" id="ARBA00022679"/>
    </source>
</evidence>
<reference evidence="5 6" key="1">
    <citation type="journal article" date="2015" name="Nature">
        <title>rRNA introns, odd ribosomes, and small enigmatic genomes across a large radiation of phyla.</title>
        <authorList>
            <person name="Brown C.T."/>
            <person name="Hug L.A."/>
            <person name="Thomas B.C."/>
            <person name="Sharon I."/>
            <person name="Castelle C.J."/>
            <person name="Singh A."/>
            <person name="Wilkins M.J."/>
            <person name="Williams K.H."/>
            <person name="Banfield J.F."/>
        </authorList>
    </citation>
    <scope>NUCLEOTIDE SEQUENCE [LARGE SCALE GENOMIC DNA]</scope>
</reference>
<feature type="domain" description="Glycosyl transferase family 1" evidence="3">
    <location>
        <begin position="169"/>
        <end position="333"/>
    </location>
</feature>
<sequence>MKILILSNNLDPKNGWGRYTSDLISGFRQTGLNILVLKELEDGFEGKAILRRGSSILLSALRAIKYARQADVIHAVDVYPFGIIAWLVNIFIRKPYVISLLGTYSVAPFYNSRTRWLSKKACSKAAKLIAISSYTNKEFKKVSGISSATVINPGINFAKFYTARNYFLENQIISVGALKHRKGYHIAIPAFALAKKKVPGLKYTIVGDQSDVGYFEHLKKLAKNLNVDRDIEFIQKISENELKDLYSKDSLFLLPSINHDHHFEGFGLVFLEAAAAGLPVIGTSGNGIEDAVKDGYNGILINQNNVENTADAIVDILSNESEWIVMSKNSYEWARGHDMDLMIEPYLDIYKKI</sequence>
<feature type="domain" description="Glycosyltransferase subfamily 4-like N-terminal" evidence="4">
    <location>
        <begin position="17"/>
        <end position="157"/>
    </location>
</feature>
<evidence type="ECO:0000313" key="5">
    <source>
        <dbReference type="EMBL" id="KKR91466.1"/>
    </source>
</evidence>
<dbReference type="SUPFAM" id="SSF53756">
    <property type="entry name" value="UDP-Glycosyltransferase/glycogen phosphorylase"/>
    <property type="match status" value="1"/>
</dbReference>
<protein>
    <submittedName>
        <fullName evidence="5">Glycosyl transferase group 1</fullName>
    </submittedName>
</protein>
<proteinExistence type="predicted"/>
<dbReference type="InterPro" id="IPR001296">
    <property type="entry name" value="Glyco_trans_1"/>
</dbReference>
<accession>A0A0G0UV94</accession>
<dbReference type="PANTHER" id="PTHR12526">
    <property type="entry name" value="GLYCOSYLTRANSFERASE"/>
    <property type="match status" value="1"/>
</dbReference>
<dbReference type="Pfam" id="PF13439">
    <property type="entry name" value="Glyco_transf_4"/>
    <property type="match status" value="1"/>
</dbReference>
<gene>
    <name evidence="5" type="ORF">UU42_C0011G0012</name>
</gene>
<dbReference type="InterPro" id="IPR028098">
    <property type="entry name" value="Glyco_trans_4-like_N"/>
</dbReference>
<evidence type="ECO:0000259" key="3">
    <source>
        <dbReference type="Pfam" id="PF00534"/>
    </source>
</evidence>